<dbReference type="EMBL" id="CP049863">
    <property type="protein sequence ID" value="QIK62706.1"/>
    <property type="molecule type" value="Genomic_DNA"/>
</dbReference>
<sequence length="242" mass="25517">MTVVTAPRVLVVVNSPGSGPRRLATWLTEAGIEIVTEVGKDGLSETLSGVHGLVLLGGGLMPDDYEQAPWLHTERKLVDEAIARDLPTLGICLGAQVIADVAGGEVRANFGPKERGSTMIYTNAAGASDPLLRSLGSGAPMIENHQDMITRLPETATLLASSDAIENQAFVIGEHVRGVQYHPEAAAADLANWDDAALSEEGYDPAQLAALAQANDAANTAASREMIDAFAREVHEWARSQA</sequence>
<dbReference type="PANTHER" id="PTHR42695:SF5">
    <property type="entry name" value="GLUTAMINE AMIDOTRANSFERASE YLR126C-RELATED"/>
    <property type="match status" value="1"/>
</dbReference>
<dbReference type="KEGG" id="lvi:G7068_05425"/>
<feature type="domain" description="Glutamine amidotransferase" evidence="1">
    <location>
        <begin position="45"/>
        <end position="186"/>
    </location>
</feature>
<dbReference type="InterPro" id="IPR017926">
    <property type="entry name" value="GATASE"/>
</dbReference>
<evidence type="ECO:0000313" key="3">
    <source>
        <dbReference type="Proteomes" id="UP000502677"/>
    </source>
</evidence>
<dbReference type="SUPFAM" id="SSF52317">
    <property type="entry name" value="Class I glutamine amidotransferase-like"/>
    <property type="match status" value="1"/>
</dbReference>
<name>A0A6G7XE09_9MICO</name>
<evidence type="ECO:0000259" key="1">
    <source>
        <dbReference type="Pfam" id="PF00117"/>
    </source>
</evidence>
<accession>A0A6G7XE09</accession>
<dbReference type="CDD" id="cd01741">
    <property type="entry name" value="GATase1_1"/>
    <property type="match status" value="1"/>
</dbReference>
<keyword evidence="3" id="KW-1185">Reference proteome</keyword>
<keyword evidence="2" id="KW-0808">Transferase</keyword>
<dbReference type="GO" id="GO:0005829">
    <property type="term" value="C:cytosol"/>
    <property type="evidence" value="ECO:0007669"/>
    <property type="project" value="TreeGrafter"/>
</dbReference>
<keyword evidence="2" id="KW-0315">Glutamine amidotransferase</keyword>
<gene>
    <name evidence="2" type="ORF">G7068_05425</name>
</gene>
<dbReference type="InterPro" id="IPR029062">
    <property type="entry name" value="Class_I_gatase-like"/>
</dbReference>
<dbReference type="InterPro" id="IPR044992">
    <property type="entry name" value="ChyE-like"/>
</dbReference>
<dbReference type="Pfam" id="PF00117">
    <property type="entry name" value="GATase"/>
    <property type="match status" value="1"/>
</dbReference>
<dbReference type="AlphaFoldDB" id="A0A6G7XE09"/>
<dbReference type="Proteomes" id="UP000502677">
    <property type="component" value="Chromosome"/>
</dbReference>
<dbReference type="PANTHER" id="PTHR42695">
    <property type="entry name" value="GLUTAMINE AMIDOTRANSFERASE YLR126C-RELATED"/>
    <property type="match status" value="1"/>
</dbReference>
<evidence type="ECO:0000313" key="2">
    <source>
        <dbReference type="EMBL" id="QIK62706.1"/>
    </source>
</evidence>
<proteinExistence type="predicted"/>
<dbReference type="PROSITE" id="PS51273">
    <property type="entry name" value="GATASE_TYPE_1"/>
    <property type="match status" value="1"/>
</dbReference>
<organism evidence="2 3">
    <name type="scientific">Leucobacter viscericola</name>
    <dbReference type="NCBI Taxonomy" id="2714935"/>
    <lineage>
        <taxon>Bacteria</taxon>
        <taxon>Bacillati</taxon>
        <taxon>Actinomycetota</taxon>
        <taxon>Actinomycetes</taxon>
        <taxon>Micrococcales</taxon>
        <taxon>Microbacteriaceae</taxon>
        <taxon>Leucobacter</taxon>
    </lineage>
</organism>
<protein>
    <submittedName>
        <fullName evidence="2">Type 1 glutamine amidotransferase</fullName>
    </submittedName>
</protein>
<reference evidence="2 3" key="1">
    <citation type="submission" date="2020-03" db="EMBL/GenBank/DDBJ databases">
        <title>Leucobacter sp. nov., isolated from beetles.</title>
        <authorList>
            <person name="Hyun D.-W."/>
            <person name="Bae J.-W."/>
        </authorList>
    </citation>
    <scope>NUCLEOTIDE SEQUENCE [LARGE SCALE GENOMIC DNA]</scope>
    <source>
        <strain evidence="2 3">HDW9C</strain>
    </source>
</reference>
<dbReference type="GO" id="GO:0016740">
    <property type="term" value="F:transferase activity"/>
    <property type="evidence" value="ECO:0007669"/>
    <property type="project" value="UniProtKB-KW"/>
</dbReference>
<dbReference type="Gene3D" id="3.40.50.880">
    <property type="match status" value="1"/>
</dbReference>